<sequence>IGYVPSLRVKKFELAVLMMMGGGMARLSNSRDTPLRGGWDNYEL</sequence>
<comment type="caution">
    <text evidence="1">The sequence shown here is derived from an EMBL/GenBank/DDBJ whole genome shotgun (WGS) entry which is preliminary data.</text>
</comment>
<proteinExistence type="predicted"/>
<dbReference type="Proteomes" id="UP000789860">
    <property type="component" value="Unassembled WGS sequence"/>
</dbReference>
<reference evidence="1" key="1">
    <citation type="submission" date="2021-06" db="EMBL/GenBank/DDBJ databases">
        <authorList>
            <person name="Kallberg Y."/>
            <person name="Tangrot J."/>
            <person name="Rosling A."/>
        </authorList>
    </citation>
    <scope>NUCLEOTIDE SEQUENCE</scope>
    <source>
        <strain evidence="1">AU212A</strain>
    </source>
</reference>
<name>A0ACA9L355_9GLOM</name>
<evidence type="ECO:0000313" key="2">
    <source>
        <dbReference type="Proteomes" id="UP000789860"/>
    </source>
</evidence>
<keyword evidence="2" id="KW-1185">Reference proteome</keyword>
<dbReference type="EMBL" id="CAJVPM010003730">
    <property type="protein sequence ID" value="CAG8505098.1"/>
    <property type="molecule type" value="Genomic_DNA"/>
</dbReference>
<gene>
    <name evidence="1" type="ORF">SCALOS_LOCUS3414</name>
</gene>
<feature type="non-terminal residue" evidence="1">
    <location>
        <position position="1"/>
    </location>
</feature>
<organism evidence="1 2">
    <name type="scientific">Scutellospora calospora</name>
    <dbReference type="NCBI Taxonomy" id="85575"/>
    <lineage>
        <taxon>Eukaryota</taxon>
        <taxon>Fungi</taxon>
        <taxon>Fungi incertae sedis</taxon>
        <taxon>Mucoromycota</taxon>
        <taxon>Glomeromycotina</taxon>
        <taxon>Glomeromycetes</taxon>
        <taxon>Diversisporales</taxon>
        <taxon>Gigasporaceae</taxon>
        <taxon>Scutellospora</taxon>
    </lineage>
</organism>
<evidence type="ECO:0000313" key="1">
    <source>
        <dbReference type="EMBL" id="CAG8505098.1"/>
    </source>
</evidence>
<protein>
    <submittedName>
        <fullName evidence="1">7108_t:CDS:1</fullName>
    </submittedName>
</protein>
<accession>A0ACA9L355</accession>